<evidence type="ECO:0000256" key="1">
    <source>
        <dbReference type="SAM" id="MobiDB-lite"/>
    </source>
</evidence>
<reference evidence="2 3" key="1">
    <citation type="journal article" date="2019" name="Emerg. Microbes Infect.">
        <title>Comprehensive subspecies identification of 175 nontuberculous mycobacteria species based on 7547 genomic profiles.</title>
        <authorList>
            <person name="Matsumoto Y."/>
            <person name="Kinjo T."/>
            <person name="Motooka D."/>
            <person name="Nabeya D."/>
            <person name="Jung N."/>
            <person name="Uechi K."/>
            <person name="Horii T."/>
            <person name="Iida T."/>
            <person name="Fujita J."/>
            <person name="Nakamura S."/>
        </authorList>
    </citation>
    <scope>NUCLEOTIDE SEQUENCE [LARGE SCALE GENOMIC DNA]</scope>
    <source>
        <strain evidence="2 3">JCM 12657</strain>
    </source>
</reference>
<proteinExistence type="predicted"/>
<dbReference type="KEGG" id="msho:MSHO_33120"/>
<keyword evidence="3" id="KW-1185">Reference proteome</keyword>
<gene>
    <name evidence="2" type="ORF">MSHO_33120</name>
</gene>
<dbReference type="Proteomes" id="UP000467164">
    <property type="component" value="Chromosome"/>
</dbReference>
<evidence type="ECO:0000313" key="2">
    <source>
        <dbReference type="EMBL" id="BBX57967.1"/>
    </source>
</evidence>
<accession>A0A7I7LE93</accession>
<name>A0A7I7LE93_9MYCO</name>
<protein>
    <submittedName>
        <fullName evidence="2">Uncharacterized protein</fullName>
    </submittedName>
</protein>
<dbReference type="AlphaFoldDB" id="A0A7I7LE93"/>
<evidence type="ECO:0000313" key="3">
    <source>
        <dbReference type="Proteomes" id="UP000467164"/>
    </source>
</evidence>
<feature type="region of interest" description="Disordered" evidence="1">
    <location>
        <begin position="1"/>
        <end position="54"/>
    </location>
</feature>
<feature type="compositionally biased region" description="Basic and acidic residues" evidence="1">
    <location>
        <begin position="1"/>
        <end position="12"/>
    </location>
</feature>
<sequence>MLSERGSTKADDNGSAQAAGETISPGLINNGALNDAAPTGRAPLGTTAPPIVNT</sequence>
<organism evidence="2 3">
    <name type="scientific">Mycobacterium shottsii</name>
    <dbReference type="NCBI Taxonomy" id="133549"/>
    <lineage>
        <taxon>Bacteria</taxon>
        <taxon>Bacillati</taxon>
        <taxon>Actinomycetota</taxon>
        <taxon>Actinomycetes</taxon>
        <taxon>Mycobacteriales</taxon>
        <taxon>Mycobacteriaceae</taxon>
        <taxon>Mycobacterium</taxon>
        <taxon>Mycobacterium ulcerans group</taxon>
    </lineage>
</organism>
<dbReference type="EMBL" id="AP022572">
    <property type="protein sequence ID" value="BBX57967.1"/>
    <property type="molecule type" value="Genomic_DNA"/>
</dbReference>